<gene>
    <name evidence="1" type="ORF">LCGC14_2295590</name>
</gene>
<dbReference type="InterPro" id="IPR008822">
    <property type="entry name" value="Endonuclease_RusA-like"/>
</dbReference>
<dbReference type="Pfam" id="PF05866">
    <property type="entry name" value="RusA"/>
    <property type="match status" value="1"/>
</dbReference>
<dbReference type="GO" id="GO:0000287">
    <property type="term" value="F:magnesium ion binding"/>
    <property type="evidence" value="ECO:0007669"/>
    <property type="project" value="InterPro"/>
</dbReference>
<organism evidence="1">
    <name type="scientific">marine sediment metagenome</name>
    <dbReference type="NCBI Taxonomy" id="412755"/>
    <lineage>
        <taxon>unclassified sequences</taxon>
        <taxon>metagenomes</taxon>
        <taxon>ecological metagenomes</taxon>
    </lineage>
</organism>
<dbReference type="InterPro" id="IPR036614">
    <property type="entry name" value="RusA-like_sf"/>
</dbReference>
<reference evidence="1" key="1">
    <citation type="journal article" date="2015" name="Nature">
        <title>Complex archaea that bridge the gap between prokaryotes and eukaryotes.</title>
        <authorList>
            <person name="Spang A."/>
            <person name="Saw J.H."/>
            <person name="Jorgensen S.L."/>
            <person name="Zaremba-Niedzwiedzka K."/>
            <person name="Martijn J."/>
            <person name="Lind A.E."/>
            <person name="van Eijk R."/>
            <person name="Schleper C."/>
            <person name="Guy L."/>
            <person name="Ettema T.J."/>
        </authorList>
    </citation>
    <scope>NUCLEOTIDE SEQUENCE</scope>
</reference>
<dbReference type="SUPFAM" id="SSF103084">
    <property type="entry name" value="Holliday junction resolvase RusA"/>
    <property type="match status" value="1"/>
</dbReference>
<sequence length="148" mass="16351">MRIEFRVVGIPQRHRVGARAIQGKHGRPIALIYDDPKAKDWKRTVQAAALLVRPDRLLTGPVELTAVFYMPILKSFSKKKVAAVHAGEEIPHVVTPDRTALLRSTEDALTGVIWVDDAQVWNGPLKKIYGDPPGVEIVIETPEDSSNG</sequence>
<dbReference type="GO" id="GO:0006281">
    <property type="term" value="P:DNA repair"/>
    <property type="evidence" value="ECO:0007669"/>
    <property type="project" value="InterPro"/>
</dbReference>
<proteinExistence type="predicted"/>
<dbReference type="AlphaFoldDB" id="A0A0F9FK33"/>
<dbReference type="Gene3D" id="3.30.1330.70">
    <property type="entry name" value="Holliday junction resolvase RusA"/>
    <property type="match status" value="1"/>
</dbReference>
<name>A0A0F9FK33_9ZZZZ</name>
<accession>A0A0F9FK33</accession>
<dbReference type="EMBL" id="LAZR01032257">
    <property type="protein sequence ID" value="KKL51427.1"/>
    <property type="molecule type" value="Genomic_DNA"/>
</dbReference>
<evidence type="ECO:0000313" key="1">
    <source>
        <dbReference type="EMBL" id="KKL51427.1"/>
    </source>
</evidence>
<protein>
    <submittedName>
        <fullName evidence="1">Uncharacterized protein</fullName>
    </submittedName>
</protein>
<dbReference type="GO" id="GO:0006310">
    <property type="term" value="P:DNA recombination"/>
    <property type="evidence" value="ECO:0007669"/>
    <property type="project" value="InterPro"/>
</dbReference>
<comment type="caution">
    <text evidence="1">The sequence shown here is derived from an EMBL/GenBank/DDBJ whole genome shotgun (WGS) entry which is preliminary data.</text>
</comment>